<evidence type="ECO:0000256" key="2">
    <source>
        <dbReference type="SAM" id="MobiDB-lite"/>
    </source>
</evidence>
<dbReference type="PRINTS" id="PR00040">
    <property type="entry name" value="HTHMERR"/>
</dbReference>
<dbReference type="RefSeq" id="WP_267532944.1">
    <property type="nucleotide sequence ID" value="NZ_JAPNKA010000001.1"/>
</dbReference>
<dbReference type="SMART" id="SM00422">
    <property type="entry name" value="HTH_MERR"/>
    <property type="match status" value="1"/>
</dbReference>
<dbReference type="PANTHER" id="PTHR30204">
    <property type="entry name" value="REDOX-CYCLING DRUG-SENSING TRANSCRIPTIONAL ACTIVATOR SOXR"/>
    <property type="match status" value="1"/>
</dbReference>
<keyword evidence="5" id="KW-1185">Reference proteome</keyword>
<dbReference type="PROSITE" id="PS50937">
    <property type="entry name" value="HTH_MERR_2"/>
    <property type="match status" value="1"/>
</dbReference>
<accession>A0ABT3ZX62</accession>
<evidence type="ECO:0000313" key="5">
    <source>
        <dbReference type="Proteomes" id="UP001207654"/>
    </source>
</evidence>
<feature type="domain" description="HTH merR-type" evidence="3">
    <location>
        <begin position="14"/>
        <end position="78"/>
    </location>
</feature>
<sequence>MSTTNTRKEWKLTELAEAAGVSPRTVRYYVQRGLLPAPPFKGPDTVYGEEHLVRLKAIRVLQARFLPLDAIQVELLRLSPDELKALSEADPTQVPPSVAAPAAEQAEPAPASPSPAGPVKAEAPAPSSAGVTSWQRWELALGLELHLADTADAKTRALAERVRALIQESQER</sequence>
<dbReference type="PANTHER" id="PTHR30204:SF93">
    <property type="entry name" value="HTH MERR-TYPE DOMAIN-CONTAINING PROTEIN"/>
    <property type="match status" value="1"/>
</dbReference>
<gene>
    <name evidence="4" type="ORF">OV287_05620</name>
</gene>
<keyword evidence="1" id="KW-0238">DNA-binding</keyword>
<feature type="compositionally biased region" description="Low complexity" evidence="2">
    <location>
        <begin position="95"/>
        <end position="109"/>
    </location>
</feature>
<dbReference type="EMBL" id="JAPNKA010000001">
    <property type="protein sequence ID" value="MCY1073958.1"/>
    <property type="molecule type" value="Genomic_DNA"/>
</dbReference>
<feature type="region of interest" description="Disordered" evidence="2">
    <location>
        <begin position="87"/>
        <end position="127"/>
    </location>
</feature>
<comment type="caution">
    <text evidence="4">The sequence shown here is derived from an EMBL/GenBank/DDBJ whole genome shotgun (WGS) entry which is preliminary data.</text>
</comment>
<dbReference type="InterPro" id="IPR047057">
    <property type="entry name" value="MerR_fam"/>
</dbReference>
<reference evidence="4 5" key="1">
    <citation type="submission" date="2022-11" db="EMBL/GenBank/DDBJ databases">
        <title>Minimal conservation of predation-associated metabolite biosynthetic gene clusters underscores biosynthetic potential of Myxococcota including descriptions for ten novel species: Archangium lansinium sp. nov., Myxococcus landrumus sp. nov., Nannocystis bai.</title>
        <authorList>
            <person name="Ahearne A."/>
            <person name="Stevens C."/>
            <person name="Phillips K."/>
        </authorList>
    </citation>
    <scope>NUCLEOTIDE SEQUENCE [LARGE SCALE GENOMIC DNA]</scope>
    <source>
        <strain evidence="4 5">MIWBW</strain>
    </source>
</reference>
<evidence type="ECO:0000259" key="3">
    <source>
        <dbReference type="PROSITE" id="PS50937"/>
    </source>
</evidence>
<dbReference type="InterPro" id="IPR000551">
    <property type="entry name" value="MerR-type_HTH_dom"/>
</dbReference>
<dbReference type="Proteomes" id="UP001207654">
    <property type="component" value="Unassembled WGS sequence"/>
</dbReference>
<evidence type="ECO:0000313" key="4">
    <source>
        <dbReference type="EMBL" id="MCY1073958.1"/>
    </source>
</evidence>
<proteinExistence type="predicted"/>
<dbReference type="Pfam" id="PF13411">
    <property type="entry name" value="MerR_1"/>
    <property type="match status" value="1"/>
</dbReference>
<organism evidence="4 5">
    <name type="scientific">Archangium lansingense</name>
    <dbReference type="NCBI Taxonomy" id="2995310"/>
    <lineage>
        <taxon>Bacteria</taxon>
        <taxon>Pseudomonadati</taxon>
        <taxon>Myxococcota</taxon>
        <taxon>Myxococcia</taxon>
        <taxon>Myxococcales</taxon>
        <taxon>Cystobacterineae</taxon>
        <taxon>Archangiaceae</taxon>
        <taxon>Archangium</taxon>
    </lineage>
</organism>
<protein>
    <submittedName>
        <fullName evidence="4">MerR family transcriptional regulator</fullName>
    </submittedName>
</protein>
<name>A0ABT3ZX62_9BACT</name>
<evidence type="ECO:0000256" key="1">
    <source>
        <dbReference type="ARBA" id="ARBA00023125"/>
    </source>
</evidence>
<dbReference type="CDD" id="cd00592">
    <property type="entry name" value="HTH_MerR-like"/>
    <property type="match status" value="1"/>
</dbReference>
<dbReference type="Gene3D" id="1.10.1660.10">
    <property type="match status" value="1"/>
</dbReference>
<dbReference type="SUPFAM" id="SSF46955">
    <property type="entry name" value="Putative DNA-binding domain"/>
    <property type="match status" value="1"/>
</dbReference>
<dbReference type="InterPro" id="IPR009061">
    <property type="entry name" value="DNA-bd_dom_put_sf"/>
</dbReference>